<dbReference type="Pfam" id="PF13757">
    <property type="entry name" value="VIT_2"/>
    <property type="match status" value="1"/>
</dbReference>
<sequence length="79" mass="8472">MPGLYALATWAALPLQSSRVEACANGCSLATTALLVYSNPHAEPVEGVFIYPLEESEVVAAFEAAAGGRRVTFRMQSRR</sequence>
<dbReference type="PROSITE" id="PS51468">
    <property type="entry name" value="VIT"/>
    <property type="match status" value="1"/>
</dbReference>
<dbReference type="InterPro" id="IPR052627">
    <property type="entry name" value="VWA_domain-containing"/>
</dbReference>
<gene>
    <name evidence="3" type="primary">Vwa5b2</name>
    <name evidence="3" type="ORF">EUDELE_R08302</name>
</gene>
<reference evidence="3 4" key="1">
    <citation type="submission" date="2019-09" db="EMBL/GenBank/DDBJ databases">
        <title>Bird 10,000 Genomes (B10K) Project - Family phase.</title>
        <authorList>
            <person name="Zhang G."/>
        </authorList>
    </citation>
    <scope>NUCLEOTIDE SEQUENCE [LARGE SCALE GENOMIC DNA]</scope>
    <source>
        <strain evidence="3">B10K-LSUMZ-16893</strain>
    </source>
</reference>
<feature type="domain" description="VIT" evidence="2">
    <location>
        <begin position="1"/>
        <end position="79"/>
    </location>
</feature>
<dbReference type="PANTHER" id="PTHR46299:SF2">
    <property type="entry name" value="VON WILLEBRAND FACTOR A DOMAIN-CONTAINING PROTEIN 5B2"/>
    <property type="match status" value="1"/>
</dbReference>
<proteinExistence type="predicted"/>
<comment type="caution">
    <text evidence="3">The sequence shown here is derived from an EMBL/GenBank/DDBJ whole genome shotgun (WGS) entry which is preliminary data.</text>
</comment>
<evidence type="ECO:0000313" key="3">
    <source>
        <dbReference type="EMBL" id="NXA31195.1"/>
    </source>
</evidence>
<feature type="chain" id="PRO_5029599940" evidence="1">
    <location>
        <begin position="23"/>
        <end position="79"/>
    </location>
</feature>
<protein>
    <submittedName>
        <fullName evidence="3">VW5B2 protein</fullName>
    </submittedName>
</protein>
<feature type="signal peptide" evidence="1">
    <location>
        <begin position="1"/>
        <end position="22"/>
    </location>
</feature>
<dbReference type="PANTHER" id="PTHR46299">
    <property type="entry name" value="VON WILLEBRAND FACTOR A DOMAIN-CONTAINING PROTEIN 5B2-RELATED"/>
    <property type="match status" value="1"/>
</dbReference>
<dbReference type="AlphaFoldDB" id="A0A7K7UPU6"/>
<evidence type="ECO:0000256" key="1">
    <source>
        <dbReference type="SAM" id="SignalP"/>
    </source>
</evidence>
<keyword evidence="4" id="KW-1185">Reference proteome</keyword>
<feature type="non-terminal residue" evidence="3">
    <location>
        <position position="79"/>
    </location>
</feature>
<dbReference type="InterPro" id="IPR013694">
    <property type="entry name" value="VIT"/>
</dbReference>
<dbReference type="OrthoDB" id="1729737at2759"/>
<dbReference type="Proteomes" id="UP000533954">
    <property type="component" value="Unassembled WGS sequence"/>
</dbReference>
<feature type="non-terminal residue" evidence="3">
    <location>
        <position position="1"/>
    </location>
</feature>
<evidence type="ECO:0000313" key="4">
    <source>
        <dbReference type="Proteomes" id="UP000533954"/>
    </source>
</evidence>
<accession>A0A7K7UPU6</accession>
<organism evidence="3 4">
    <name type="scientific">Eudromia elegans</name>
    <name type="common">Elegant crested-tinamou</name>
    <dbReference type="NCBI Taxonomy" id="8805"/>
    <lineage>
        <taxon>Eukaryota</taxon>
        <taxon>Metazoa</taxon>
        <taxon>Chordata</taxon>
        <taxon>Craniata</taxon>
        <taxon>Vertebrata</taxon>
        <taxon>Euteleostomi</taxon>
        <taxon>Archelosauria</taxon>
        <taxon>Archosauria</taxon>
        <taxon>Dinosauria</taxon>
        <taxon>Saurischia</taxon>
        <taxon>Theropoda</taxon>
        <taxon>Coelurosauria</taxon>
        <taxon>Aves</taxon>
        <taxon>Palaeognathae</taxon>
        <taxon>Tinamiformes</taxon>
        <taxon>Tinamidae</taxon>
        <taxon>Eudromia</taxon>
    </lineage>
</organism>
<evidence type="ECO:0000259" key="2">
    <source>
        <dbReference type="PROSITE" id="PS51468"/>
    </source>
</evidence>
<name>A0A7K7UPU6_EUDEL</name>
<dbReference type="EMBL" id="VZSX01000003">
    <property type="protein sequence ID" value="NXA31195.1"/>
    <property type="molecule type" value="Genomic_DNA"/>
</dbReference>
<keyword evidence="1" id="KW-0732">Signal</keyword>